<feature type="compositionally biased region" description="Polar residues" evidence="1">
    <location>
        <begin position="46"/>
        <end position="64"/>
    </location>
</feature>
<name>A0A1E3QAL6_LIPST</name>
<reference evidence="2 3" key="1">
    <citation type="journal article" date="2016" name="Proc. Natl. Acad. Sci. U.S.A.">
        <title>Comparative genomics of biotechnologically important yeasts.</title>
        <authorList>
            <person name="Riley R."/>
            <person name="Haridas S."/>
            <person name="Wolfe K.H."/>
            <person name="Lopes M.R."/>
            <person name="Hittinger C.T."/>
            <person name="Goeker M."/>
            <person name="Salamov A.A."/>
            <person name="Wisecaver J.H."/>
            <person name="Long T.M."/>
            <person name="Calvey C.H."/>
            <person name="Aerts A.L."/>
            <person name="Barry K.W."/>
            <person name="Choi C."/>
            <person name="Clum A."/>
            <person name="Coughlan A.Y."/>
            <person name="Deshpande S."/>
            <person name="Douglass A.P."/>
            <person name="Hanson S.J."/>
            <person name="Klenk H.-P."/>
            <person name="LaButti K.M."/>
            <person name="Lapidus A."/>
            <person name="Lindquist E.A."/>
            <person name="Lipzen A.M."/>
            <person name="Meier-Kolthoff J.P."/>
            <person name="Ohm R.A."/>
            <person name="Otillar R.P."/>
            <person name="Pangilinan J.L."/>
            <person name="Peng Y."/>
            <person name="Rokas A."/>
            <person name="Rosa C.A."/>
            <person name="Scheuner C."/>
            <person name="Sibirny A.A."/>
            <person name="Slot J.C."/>
            <person name="Stielow J.B."/>
            <person name="Sun H."/>
            <person name="Kurtzman C.P."/>
            <person name="Blackwell M."/>
            <person name="Grigoriev I.V."/>
            <person name="Jeffries T.W."/>
        </authorList>
    </citation>
    <scope>NUCLEOTIDE SEQUENCE [LARGE SCALE GENOMIC DNA]</scope>
    <source>
        <strain evidence="2 3">NRRL Y-11557</strain>
    </source>
</reference>
<dbReference type="EMBL" id="KV454291">
    <property type="protein sequence ID" value="ODQ74670.1"/>
    <property type="molecule type" value="Genomic_DNA"/>
</dbReference>
<feature type="compositionally biased region" description="Polar residues" evidence="1">
    <location>
        <begin position="160"/>
        <end position="172"/>
    </location>
</feature>
<evidence type="ECO:0000256" key="1">
    <source>
        <dbReference type="SAM" id="MobiDB-lite"/>
    </source>
</evidence>
<protein>
    <submittedName>
        <fullName evidence="2">Uncharacterized protein</fullName>
    </submittedName>
</protein>
<gene>
    <name evidence="2" type="ORF">LIPSTDRAFT_61581</name>
</gene>
<proteinExistence type="predicted"/>
<organism evidence="2 3">
    <name type="scientific">Lipomyces starkeyi NRRL Y-11557</name>
    <dbReference type="NCBI Taxonomy" id="675824"/>
    <lineage>
        <taxon>Eukaryota</taxon>
        <taxon>Fungi</taxon>
        <taxon>Dikarya</taxon>
        <taxon>Ascomycota</taxon>
        <taxon>Saccharomycotina</taxon>
        <taxon>Lipomycetes</taxon>
        <taxon>Lipomycetales</taxon>
        <taxon>Lipomycetaceae</taxon>
        <taxon>Lipomyces</taxon>
    </lineage>
</organism>
<evidence type="ECO:0000313" key="3">
    <source>
        <dbReference type="Proteomes" id="UP000094385"/>
    </source>
</evidence>
<feature type="compositionally biased region" description="Basic and acidic residues" evidence="1">
    <location>
        <begin position="92"/>
        <end position="113"/>
    </location>
</feature>
<feature type="compositionally biased region" description="Polar residues" evidence="1">
    <location>
        <begin position="128"/>
        <end position="140"/>
    </location>
</feature>
<sequence>MRSFLAYWSWGTIPIVRLAKEEQIINLPPELDGPWTYVKGQYGVTSQGRGATSNYTTTMDTSSRSAKRQRPASPHCEPNPCHANTLQNEGKQGGRENIDRSGLDELEDHDILKPQKLTPPLGGRAALSGNNGQLRHSPSVISEDGEYDGPERISDDRNSGDLSVSNEGSSHL</sequence>
<dbReference type="OrthoDB" id="4662583at2759"/>
<feature type="region of interest" description="Disordered" evidence="1">
    <location>
        <begin position="46"/>
        <end position="172"/>
    </location>
</feature>
<keyword evidence="3" id="KW-1185">Reference proteome</keyword>
<accession>A0A1E3QAL6</accession>
<evidence type="ECO:0000313" key="2">
    <source>
        <dbReference type="EMBL" id="ODQ74670.1"/>
    </source>
</evidence>
<dbReference type="STRING" id="675824.A0A1E3QAL6"/>
<dbReference type="Proteomes" id="UP000094385">
    <property type="component" value="Unassembled WGS sequence"/>
</dbReference>
<dbReference type="AlphaFoldDB" id="A0A1E3QAL6"/>
<feature type="compositionally biased region" description="Basic and acidic residues" evidence="1">
    <location>
        <begin position="149"/>
        <end position="159"/>
    </location>
</feature>